<protein>
    <recommendedName>
        <fullName evidence="3 11">Thymidylate kinase</fullName>
        <ecNumber evidence="2 11">2.7.4.9</ecNumber>
    </recommendedName>
    <alternativeName>
        <fullName evidence="9 11">dTMP kinase</fullName>
    </alternativeName>
</protein>
<comment type="catalytic activity">
    <reaction evidence="10 11">
        <text>dTMP + ATP = dTDP + ADP</text>
        <dbReference type="Rhea" id="RHEA:13517"/>
        <dbReference type="ChEBI" id="CHEBI:30616"/>
        <dbReference type="ChEBI" id="CHEBI:58369"/>
        <dbReference type="ChEBI" id="CHEBI:63528"/>
        <dbReference type="ChEBI" id="CHEBI:456216"/>
        <dbReference type="EC" id="2.7.4.9"/>
    </reaction>
</comment>
<dbReference type="InterPro" id="IPR027417">
    <property type="entry name" value="P-loop_NTPase"/>
</dbReference>
<organism evidence="13 14">
    <name type="scientific">Sediminicoccus rosea</name>
    <dbReference type="NCBI Taxonomy" id="1225128"/>
    <lineage>
        <taxon>Bacteria</taxon>
        <taxon>Pseudomonadati</taxon>
        <taxon>Pseudomonadota</taxon>
        <taxon>Alphaproteobacteria</taxon>
        <taxon>Acetobacterales</taxon>
        <taxon>Roseomonadaceae</taxon>
        <taxon>Sediminicoccus</taxon>
    </lineage>
</organism>
<feature type="binding site" evidence="11">
    <location>
        <begin position="10"/>
        <end position="17"/>
    </location>
    <ligand>
        <name>ATP</name>
        <dbReference type="ChEBI" id="CHEBI:30616"/>
    </ligand>
</feature>
<keyword evidence="7 11" id="KW-0418">Kinase</keyword>
<evidence type="ECO:0000256" key="8">
    <source>
        <dbReference type="ARBA" id="ARBA00022840"/>
    </source>
</evidence>
<evidence type="ECO:0000313" key="13">
    <source>
        <dbReference type="EMBL" id="WPB83080.1"/>
    </source>
</evidence>
<name>A0ABZ0PCZ9_9PROT</name>
<evidence type="ECO:0000256" key="5">
    <source>
        <dbReference type="ARBA" id="ARBA00022727"/>
    </source>
</evidence>
<accession>A0ABZ0PCZ9</accession>
<sequence length="206" mass="21848">MNPKFITLEGGEGSGKTTQGKNLAAWLAASGYSVLRTREPGGSAGAEAIRGLLLGRSGWDPVAEMALHFAARREHWARSIQPSLAAGSFVVCDRFFDSTLAYQVAGQGAPRAAWEGLRAVTLGDVAPDLTLYLDVPVALGVSRAMERGDANRYDRLGLEFHERIRQSFLAQAAAEPGRFAVIDASAPLAAVTEAVIATTRARLGLP</sequence>
<dbReference type="PROSITE" id="PS01331">
    <property type="entry name" value="THYMIDYLATE_KINASE"/>
    <property type="match status" value="1"/>
</dbReference>
<evidence type="ECO:0000256" key="7">
    <source>
        <dbReference type="ARBA" id="ARBA00022777"/>
    </source>
</evidence>
<evidence type="ECO:0000256" key="9">
    <source>
        <dbReference type="ARBA" id="ARBA00029962"/>
    </source>
</evidence>
<proteinExistence type="inferred from homology"/>
<dbReference type="PANTHER" id="PTHR10344:SF4">
    <property type="entry name" value="UMP-CMP KINASE 2, MITOCHONDRIAL"/>
    <property type="match status" value="1"/>
</dbReference>
<dbReference type="EMBL" id="CP137852">
    <property type="protein sequence ID" value="WPB83080.1"/>
    <property type="molecule type" value="Genomic_DNA"/>
</dbReference>
<comment type="function">
    <text evidence="11">Phosphorylation of dTMP to form dTDP in both de novo and salvage pathways of dTTP synthesis.</text>
</comment>
<reference evidence="13 14" key="1">
    <citation type="submission" date="2023-11" db="EMBL/GenBank/DDBJ databases">
        <title>Arctic aerobic anoxygenic photoheterotroph Sediminicoccus rosea KRV36 adapts its photosynthesis to long days of polar summer.</title>
        <authorList>
            <person name="Tomasch J."/>
            <person name="Kopejtka K."/>
            <person name="Bily T."/>
            <person name="Gardiner A.T."/>
            <person name="Gardian Z."/>
            <person name="Shivaramu S."/>
            <person name="Koblizek M."/>
            <person name="Engelhardt F."/>
            <person name="Kaftan D."/>
        </authorList>
    </citation>
    <scope>NUCLEOTIDE SEQUENCE [LARGE SCALE GENOMIC DNA]</scope>
    <source>
        <strain evidence="13 14">R-30</strain>
    </source>
</reference>
<evidence type="ECO:0000256" key="1">
    <source>
        <dbReference type="ARBA" id="ARBA00009776"/>
    </source>
</evidence>
<comment type="similarity">
    <text evidence="1 11">Belongs to the thymidylate kinase family.</text>
</comment>
<dbReference type="Gene3D" id="3.40.50.300">
    <property type="entry name" value="P-loop containing nucleotide triphosphate hydrolases"/>
    <property type="match status" value="1"/>
</dbReference>
<keyword evidence="6 11" id="KW-0547">Nucleotide-binding</keyword>
<evidence type="ECO:0000256" key="6">
    <source>
        <dbReference type="ARBA" id="ARBA00022741"/>
    </source>
</evidence>
<keyword evidence="5 11" id="KW-0545">Nucleotide biosynthesis</keyword>
<dbReference type="RefSeq" id="WP_318647062.1">
    <property type="nucleotide sequence ID" value="NZ_CP137852.1"/>
</dbReference>
<dbReference type="Proteomes" id="UP001305521">
    <property type="component" value="Chromosome"/>
</dbReference>
<evidence type="ECO:0000259" key="12">
    <source>
        <dbReference type="Pfam" id="PF02223"/>
    </source>
</evidence>
<evidence type="ECO:0000256" key="4">
    <source>
        <dbReference type="ARBA" id="ARBA00022679"/>
    </source>
</evidence>
<dbReference type="EC" id="2.7.4.9" evidence="2 11"/>
<dbReference type="PANTHER" id="PTHR10344">
    <property type="entry name" value="THYMIDYLATE KINASE"/>
    <property type="match status" value="1"/>
</dbReference>
<feature type="domain" description="Thymidylate kinase-like" evidence="12">
    <location>
        <begin position="8"/>
        <end position="194"/>
    </location>
</feature>
<keyword evidence="8 11" id="KW-0067">ATP-binding</keyword>
<dbReference type="CDD" id="cd01672">
    <property type="entry name" value="TMPK"/>
    <property type="match status" value="1"/>
</dbReference>
<keyword evidence="14" id="KW-1185">Reference proteome</keyword>
<dbReference type="Pfam" id="PF02223">
    <property type="entry name" value="Thymidylate_kin"/>
    <property type="match status" value="1"/>
</dbReference>
<dbReference type="InterPro" id="IPR039430">
    <property type="entry name" value="Thymidylate_kin-like_dom"/>
</dbReference>
<evidence type="ECO:0000313" key="14">
    <source>
        <dbReference type="Proteomes" id="UP001305521"/>
    </source>
</evidence>
<evidence type="ECO:0000256" key="3">
    <source>
        <dbReference type="ARBA" id="ARBA00017144"/>
    </source>
</evidence>
<evidence type="ECO:0000256" key="11">
    <source>
        <dbReference type="HAMAP-Rule" id="MF_00165"/>
    </source>
</evidence>
<keyword evidence="4 11" id="KW-0808">Transferase</keyword>
<dbReference type="InterPro" id="IPR018094">
    <property type="entry name" value="Thymidylate_kinase"/>
</dbReference>
<dbReference type="GO" id="GO:0004798">
    <property type="term" value="F:dTMP kinase activity"/>
    <property type="evidence" value="ECO:0007669"/>
    <property type="project" value="UniProtKB-EC"/>
</dbReference>
<gene>
    <name evidence="11 13" type="primary">tmk</name>
    <name evidence="13" type="ORF">R9Z33_13290</name>
</gene>
<dbReference type="InterPro" id="IPR018095">
    <property type="entry name" value="Thymidylate_kin_CS"/>
</dbReference>
<evidence type="ECO:0000256" key="2">
    <source>
        <dbReference type="ARBA" id="ARBA00012980"/>
    </source>
</evidence>
<evidence type="ECO:0000256" key="10">
    <source>
        <dbReference type="ARBA" id="ARBA00048743"/>
    </source>
</evidence>
<dbReference type="HAMAP" id="MF_00165">
    <property type="entry name" value="Thymidylate_kinase"/>
    <property type="match status" value="1"/>
</dbReference>
<dbReference type="NCBIfam" id="TIGR00041">
    <property type="entry name" value="DTMP_kinase"/>
    <property type="match status" value="1"/>
</dbReference>
<dbReference type="SUPFAM" id="SSF52540">
    <property type="entry name" value="P-loop containing nucleoside triphosphate hydrolases"/>
    <property type="match status" value="1"/>
</dbReference>